<name>A0A4U1BQG0_9GAMM</name>
<proteinExistence type="inferred from homology"/>
<dbReference type="GO" id="GO:0030145">
    <property type="term" value="F:manganese ion binding"/>
    <property type="evidence" value="ECO:0007669"/>
    <property type="project" value="InterPro"/>
</dbReference>
<feature type="domain" description="Aminopeptidase P N-terminal" evidence="10">
    <location>
        <begin position="2"/>
        <end position="135"/>
    </location>
</feature>
<protein>
    <recommendedName>
        <fullName evidence="4">Xaa-Pro aminopeptidase</fullName>
        <ecNumber evidence="4">3.4.11.9</ecNumber>
    </recommendedName>
</protein>
<comment type="cofactor">
    <cofactor evidence="2">
        <name>Mn(2+)</name>
        <dbReference type="ChEBI" id="CHEBI:29035"/>
    </cofactor>
</comment>
<dbReference type="GO" id="GO:0006508">
    <property type="term" value="P:proteolysis"/>
    <property type="evidence" value="ECO:0007669"/>
    <property type="project" value="UniProtKB-KW"/>
</dbReference>
<evidence type="ECO:0000256" key="2">
    <source>
        <dbReference type="ARBA" id="ARBA00001936"/>
    </source>
</evidence>
<evidence type="ECO:0000256" key="4">
    <source>
        <dbReference type="ARBA" id="ARBA00012574"/>
    </source>
</evidence>
<evidence type="ECO:0000259" key="10">
    <source>
        <dbReference type="SMART" id="SM01011"/>
    </source>
</evidence>
<evidence type="ECO:0000256" key="3">
    <source>
        <dbReference type="ARBA" id="ARBA00008766"/>
    </source>
</evidence>
<dbReference type="Pfam" id="PF05195">
    <property type="entry name" value="AMP_N"/>
    <property type="match status" value="1"/>
</dbReference>
<dbReference type="OrthoDB" id="9806388at2"/>
<keyword evidence="7" id="KW-0378">Hydrolase</keyword>
<dbReference type="Gene3D" id="3.40.350.10">
    <property type="entry name" value="Creatinase/prolidase N-terminal domain"/>
    <property type="match status" value="1"/>
</dbReference>
<dbReference type="Gene3D" id="3.90.230.10">
    <property type="entry name" value="Creatinase/methionine aminopeptidase superfamily"/>
    <property type="match status" value="1"/>
</dbReference>
<comment type="similarity">
    <text evidence="3">Belongs to the peptidase M24B family.</text>
</comment>
<keyword evidence="8" id="KW-0482">Metalloprotease</keyword>
<dbReference type="InterPro" id="IPR052433">
    <property type="entry name" value="X-Pro_dipept-like"/>
</dbReference>
<accession>A0A4U1BQG0</accession>
<reference evidence="11 12" key="1">
    <citation type="submission" date="2019-04" db="EMBL/GenBank/DDBJ databases">
        <authorList>
            <person name="Hwang J.C."/>
        </authorList>
    </citation>
    <scope>NUCLEOTIDE SEQUENCE [LARGE SCALE GENOMIC DNA]</scope>
    <source>
        <strain evidence="11 12">IMCC35002</strain>
    </source>
</reference>
<dbReference type="Proteomes" id="UP000305675">
    <property type="component" value="Unassembled WGS sequence"/>
</dbReference>
<dbReference type="InterPro" id="IPR000994">
    <property type="entry name" value="Pept_M24"/>
</dbReference>
<dbReference type="AlphaFoldDB" id="A0A4U1BQG0"/>
<evidence type="ECO:0000313" key="11">
    <source>
        <dbReference type="EMBL" id="TKB53363.1"/>
    </source>
</evidence>
<dbReference type="InterPro" id="IPR036005">
    <property type="entry name" value="Creatinase/aminopeptidase-like"/>
</dbReference>
<evidence type="ECO:0000256" key="7">
    <source>
        <dbReference type="ARBA" id="ARBA00022801"/>
    </source>
</evidence>
<evidence type="ECO:0000256" key="5">
    <source>
        <dbReference type="ARBA" id="ARBA00022670"/>
    </source>
</evidence>
<comment type="catalytic activity">
    <reaction evidence="1">
        <text>Release of any N-terminal amino acid, including proline, that is linked to proline, even from a dipeptide or tripeptide.</text>
        <dbReference type="EC" id="3.4.11.9"/>
    </reaction>
</comment>
<dbReference type="PANTHER" id="PTHR43226">
    <property type="entry name" value="XAA-PRO AMINOPEPTIDASE 3"/>
    <property type="match status" value="1"/>
</dbReference>
<keyword evidence="6" id="KW-0479">Metal-binding</keyword>
<evidence type="ECO:0000256" key="9">
    <source>
        <dbReference type="ARBA" id="ARBA00023211"/>
    </source>
</evidence>
<dbReference type="SUPFAM" id="SSF53092">
    <property type="entry name" value="Creatinase/prolidase N-terminal domain"/>
    <property type="match status" value="1"/>
</dbReference>
<evidence type="ECO:0000256" key="1">
    <source>
        <dbReference type="ARBA" id="ARBA00001424"/>
    </source>
</evidence>
<evidence type="ECO:0000256" key="6">
    <source>
        <dbReference type="ARBA" id="ARBA00022723"/>
    </source>
</evidence>
<keyword evidence="12" id="KW-1185">Reference proteome</keyword>
<dbReference type="RefSeq" id="WP_136864231.1">
    <property type="nucleotide sequence ID" value="NZ_SWCJ01000012.1"/>
</dbReference>
<comment type="caution">
    <text evidence="11">The sequence shown here is derived from an EMBL/GenBank/DDBJ whole genome shotgun (WGS) entry which is preliminary data.</text>
</comment>
<evidence type="ECO:0000256" key="8">
    <source>
        <dbReference type="ARBA" id="ARBA00023049"/>
    </source>
</evidence>
<sequence length="435" mass="48676">MTPSAIYAQRRQKLMQLIGKDAVAIVCAYPERVRSKNIKYRFNQDKDFWYLTGFNEPDAVAVIRPGHTQPFILFSRPKDPYQETSFGARAGIEGCINEYGADTAYPLEELDAILPTLLEQRRRVFIGDELDTHADKWWSWCNQQRRSVPFDTPKCYRSIEPLAGLLHPMRVIKDQHEISLIRHAVSASCSAHRQVIASLKPDVNEGALSCLFNLELAKHGCLSDPYPNILAGGDRAMCLHYDDNNQALADGELLLIDAGGEYQHYAADITRTYPVNGQFSTEQATLYNLVLAAIDAAIEVARPGTAWNRIYDTAMTVLSKGLLELGIIEGELSDVLSQQKHKPFSVHKTGHWLGLDVHDVGPYQDDAGNWRTLKAGMVFTIEPGLYFAANDERVDAKWRGIGIRIEDDILITETGSENLSANAPRTIEEIESLMA</sequence>
<dbReference type="EMBL" id="SWCJ01000012">
    <property type="protein sequence ID" value="TKB53363.1"/>
    <property type="molecule type" value="Genomic_DNA"/>
</dbReference>
<keyword evidence="5" id="KW-0645">Protease</keyword>
<evidence type="ECO:0000313" key="12">
    <source>
        <dbReference type="Proteomes" id="UP000305675"/>
    </source>
</evidence>
<dbReference type="CDD" id="cd01087">
    <property type="entry name" value="Prolidase"/>
    <property type="match status" value="1"/>
</dbReference>
<dbReference type="InterPro" id="IPR007865">
    <property type="entry name" value="Aminopep_P_N"/>
</dbReference>
<dbReference type="SMART" id="SM01011">
    <property type="entry name" value="AMP_N"/>
    <property type="match status" value="1"/>
</dbReference>
<keyword evidence="9" id="KW-0464">Manganese</keyword>
<dbReference type="GO" id="GO:0005829">
    <property type="term" value="C:cytosol"/>
    <property type="evidence" value="ECO:0007669"/>
    <property type="project" value="TreeGrafter"/>
</dbReference>
<dbReference type="InterPro" id="IPR029149">
    <property type="entry name" value="Creatin/AminoP/Spt16_N"/>
</dbReference>
<gene>
    <name evidence="11" type="ORF">FCL42_14970</name>
</gene>
<dbReference type="EC" id="3.4.11.9" evidence="4"/>
<organism evidence="11 12">
    <name type="scientific">Ferrimonas aestuarii</name>
    <dbReference type="NCBI Taxonomy" id="2569539"/>
    <lineage>
        <taxon>Bacteria</taxon>
        <taxon>Pseudomonadati</taxon>
        <taxon>Pseudomonadota</taxon>
        <taxon>Gammaproteobacteria</taxon>
        <taxon>Alteromonadales</taxon>
        <taxon>Ferrimonadaceae</taxon>
        <taxon>Ferrimonas</taxon>
    </lineage>
</organism>
<dbReference type="SUPFAM" id="SSF55920">
    <property type="entry name" value="Creatinase/aminopeptidase"/>
    <property type="match status" value="1"/>
</dbReference>
<dbReference type="GO" id="GO:0070006">
    <property type="term" value="F:metalloaminopeptidase activity"/>
    <property type="evidence" value="ECO:0007669"/>
    <property type="project" value="InterPro"/>
</dbReference>
<dbReference type="Pfam" id="PF00557">
    <property type="entry name" value="Peptidase_M24"/>
    <property type="match status" value="1"/>
</dbReference>
<dbReference type="PANTHER" id="PTHR43226:SF4">
    <property type="entry name" value="XAA-PRO AMINOPEPTIDASE 3"/>
    <property type="match status" value="1"/>
</dbReference>